<feature type="transmembrane region" description="Helical" evidence="7">
    <location>
        <begin position="179"/>
        <end position="199"/>
    </location>
</feature>
<dbReference type="RefSeq" id="WP_343949397.1">
    <property type="nucleotide sequence ID" value="NZ_BAAAHQ010000008.1"/>
</dbReference>
<feature type="transmembrane region" description="Helical" evidence="7">
    <location>
        <begin position="228"/>
        <end position="249"/>
    </location>
</feature>
<evidence type="ECO:0000313" key="8">
    <source>
        <dbReference type="EMBL" id="GAA0920881.1"/>
    </source>
</evidence>
<feature type="transmembrane region" description="Helical" evidence="7">
    <location>
        <begin position="35"/>
        <end position="57"/>
    </location>
</feature>
<feature type="region of interest" description="Disordered" evidence="6">
    <location>
        <begin position="1"/>
        <end position="27"/>
    </location>
</feature>
<feature type="transmembrane region" description="Helical" evidence="7">
    <location>
        <begin position="69"/>
        <end position="95"/>
    </location>
</feature>
<keyword evidence="2" id="KW-1003">Cell membrane</keyword>
<comment type="subcellular location">
    <subcellularLocation>
        <location evidence="1">Cell membrane</location>
        <topology evidence="1">Multi-pass membrane protein</topology>
    </subcellularLocation>
</comment>
<dbReference type="CDD" id="cd06579">
    <property type="entry name" value="TM_PBP1_transp_AraH_like"/>
    <property type="match status" value="1"/>
</dbReference>
<organism evidence="8 9">
    <name type="scientific">Nonomuraea longicatena</name>
    <dbReference type="NCBI Taxonomy" id="83682"/>
    <lineage>
        <taxon>Bacteria</taxon>
        <taxon>Bacillati</taxon>
        <taxon>Actinomycetota</taxon>
        <taxon>Actinomycetes</taxon>
        <taxon>Streptosporangiales</taxon>
        <taxon>Streptosporangiaceae</taxon>
        <taxon>Nonomuraea</taxon>
    </lineage>
</organism>
<evidence type="ECO:0000256" key="7">
    <source>
        <dbReference type="SAM" id="Phobius"/>
    </source>
</evidence>
<name>A0ABP3ZF01_9ACTN</name>
<evidence type="ECO:0000313" key="9">
    <source>
        <dbReference type="Proteomes" id="UP001501578"/>
    </source>
</evidence>
<evidence type="ECO:0000256" key="1">
    <source>
        <dbReference type="ARBA" id="ARBA00004651"/>
    </source>
</evidence>
<dbReference type="PANTHER" id="PTHR32196">
    <property type="entry name" value="ABC TRANSPORTER PERMEASE PROTEIN YPHD-RELATED-RELATED"/>
    <property type="match status" value="1"/>
</dbReference>
<protein>
    <submittedName>
        <fullName evidence="8">Ribose ABC transporter permease</fullName>
    </submittedName>
</protein>
<evidence type="ECO:0000256" key="6">
    <source>
        <dbReference type="SAM" id="MobiDB-lite"/>
    </source>
</evidence>
<dbReference type="Pfam" id="PF02653">
    <property type="entry name" value="BPD_transp_2"/>
    <property type="match status" value="1"/>
</dbReference>
<keyword evidence="5 7" id="KW-0472">Membrane</keyword>
<feature type="transmembrane region" description="Helical" evidence="7">
    <location>
        <begin position="140"/>
        <end position="159"/>
    </location>
</feature>
<dbReference type="Proteomes" id="UP001501578">
    <property type="component" value="Unassembled WGS sequence"/>
</dbReference>
<reference evidence="9" key="1">
    <citation type="journal article" date="2019" name="Int. J. Syst. Evol. Microbiol.">
        <title>The Global Catalogue of Microorganisms (GCM) 10K type strain sequencing project: providing services to taxonomists for standard genome sequencing and annotation.</title>
        <authorList>
            <consortium name="The Broad Institute Genomics Platform"/>
            <consortium name="The Broad Institute Genome Sequencing Center for Infectious Disease"/>
            <person name="Wu L."/>
            <person name="Ma J."/>
        </authorList>
    </citation>
    <scope>NUCLEOTIDE SEQUENCE [LARGE SCALE GENOMIC DNA]</scope>
    <source>
        <strain evidence="9">JCM 11136</strain>
    </source>
</reference>
<evidence type="ECO:0000256" key="4">
    <source>
        <dbReference type="ARBA" id="ARBA00022989"/>
    </source>
</evidence>
<evidence type="ECO:0000256" key="3">
    <source>
        <dbReference type="ARBA" id="ARBA00022692"/>
    </source>
</evidence>
<keyword evidence="4 7" id="KW-1133">Transmembrane helix</keyword>
<comment type="caution">
    <text evidence="8">The sequence shown here is derived from an EMBL/GenBank/DDBJ whole genome shotgun (WGS) entry which is preliminary data.</text>
</comment>
<feature type="transmembrane region" description="Helical" evidence="7">
    <location>
        <begin position="115"/>
        <end position="133"/>
    </location>
</feature>
<proteinExistence type="predicted"/>
<sequence length="334" mass="34110">MTGRDTARPSAAVPAEKTRPRRIRPRWPRPSPTKVVFLALAAVVAAGVALTGTDFLSLQSVVDIQQRSAALGIVAVGQTLAILAGSLDLSVAYLISLVSLVSAEIMQSAGVPAAVGAALSVSALVGLANGVVVTKLKVHAFIATLGVGLLIKGVLDHLYDGPAGRVPESFQHLGYDRIGPVPVSALLWAAVVGAVWFLLARTRLGYRVYAVGGDVEVARLSGVRTDRVVIAAHVICSLCAGVAGLLLAARLGAGTPTVGTDGGYDLESIAAVVLGGTALAGGRGGVAGTVGGVLLLAVLDSLFNRLELDSFVKDVVRGVVIVAAVAIYARRRRP</sequence>
<evidence type="ECO:0000256" key="5">
    <source>
        <dbReference type="ARBA" id="ARBA00023136"/>
    </source>
</evidence>
<evidence type="ECO:0000256" key="2">
    <source>
        <dbReference type="ARBA" id="ARBA00022475"/>
    </source>
</evidence>
<keyword evidence="9" id="KW-1185">Reference proteome</keyword>
<dbReference type="InterPro" id="IPR001851">
    <property type="entry name" value="ABC_transp_permease"/>
</dbReference>
<keyword evidence="3 7" id="KW-0812">Transmembrane</keyword>
<gene>
    <name evidence="8" type="ORF">GCM10009560_19350</name>
</gene>
<accession>A0ABP3ZF01</accession>
<feature type="transmembrane region" description="Helical" evidence="7">
    <location>
        <begin position="269"/>
        <end position="299"/>
    </location>
</feature>
<dbReference type="EMBL" id="BAAAHQ010000008">
    <property type="protein sequence ID" value="GAA0920881.1"/>
    <property type="molecule type" value="Genomic_DNA"/>
</dbReference>